<dbReference type="Proteomes" id="UP000673691">
    <property type="component" value="Unassembled WGS sequence"/>
</dbReference>
<feature type="compositionally biased region" description="Basic and acidic residues" evidence="1">
    <location>
        <begin position="280"/>
        <end position="289"/>
    </location>
</feature>
<evidence type="ECO:0000313" key="2">
    <source>
        <dbReference type="EMBL" id="KAG5460388.1"/>
    </source>
</evidence>
<evidence type="ECO:0008006" key="4">
    <source>
        <dbReference type="Google" id="ProtNLM"/>
    </source>
</evidence>
<evidence type="ECO:0000256" key="1">
    <source>
        <dbReference type="SAM" id="MobiDB-lite"/>
    </source>
</evidence>
<sequence>MMASADAAAQSVADRLGQHQAVAETGDLSRPIADAAAPLPFGSAWGDDDSERRSGAGGGGGGTPCLSSSWSSPSGSSTPSSSSSGGAAAFAPPAAPRPVERSRRDFIREATARVSAAARAAVLGGLGGGSAAAAALWAEPSAAVLEERPPAQPQVRTRRRSRIAYLRTIRRPRRGEQSPGERVRAAAAAAAAEAPDRDFVVPVNNLMDAPSVETAADLALVAAALERRGRRAEATEAYLQAVDKLLQAFPVSADVDRKEALEQKLRGYMRAAKMSSAAEMDGRGQREPESGDPGADQLAKRQTGGAADTVINFAVRAAVCVKQSPIPDLVGAVARCTVRKARKVDEFLGVQEKAWRVGRMAVNKSIELDREYELHHKFADLAFVAAAAALKAGIASREAKPYRELRAACEEYHARITVAADRSCVGDGSPL</sequence>
<feature type="compositionally biased region" description="Low complexity" evidence="1">
    <location>
        <begin position="1"/>
        <end position="14"/>
    </location>
</feature>
<keyword evidence="3" id="KW-1185">Reference proteome</keyword>
<name>A0A8H8DJ56_9FUNG</name>
<dbReference type="Gene3D" id="1.20.58.80">
    <property type="entry name" value="Phosphotransferase system, lactose/cellobiose-type IIA subunit"/>
    <property type="match status" value="1"/>
</dbReference>
<feature type="compositionally biased region" description="Low complexity" evidence="1">
    <location>
        <begin position="67"/>
        <end position="92"/>
    </location>
</feature>
<reference evidence="2 3" key="1">
    <citation type="journal article" name="Sci. Rep.">
        <title>Genome-scale phylogenetic analyses confirm Olpidium as the closest living zoosporic fungus to the non-flagellated, terrestrial fungi.</title>
        <authorList>
            <person name="Chang Y."/>
            <person name="Rochon D."/>
            <person name="Sekimoto S."/>
            <person name="Wang Y."/>
            <person name="Chovatia M."/>
            <person name="Sandor L."/>
            <person name="Salamov A."/>
            <person name="Grigoriev I.V."/>
            <person name="Stajich J.E."/>
            <person name="Spatafora J.W."/>
        </authorList>
    </citation>
    <scope>NUCLEOTIDE SEQUENCE [LARGE SCALE GENOMIC DNA]</scope>
    <source>
        <strain evidence="2">S191</strain>
    </source>
</reference>
<dbReference type="OrthoDB" id="2414723at2759"/>
<gene>
    <name evidence="2" type="ORF">BJ554DRAFT_7571</name>
</gene>
<dbReference type="AlphaFoldDB" id="A0A8H8DJ56"/>
<dbReference type="SUPFAM" id="SSF116846">
    <property type="entry name" value="MIT domain"/>
    <property type="match status" value="1"/>
</dbReference>
<dbReference type="InterPro" id="IPR036181">
    <property type="entry name" value="MIT_dom_sf"/>
</dbReference>
<accession>A0A8H8DJ56</accession>
<proteinExistence type="predicted"/>
<organism evidence="2 3">
    <name type="scientific">Olpidium bornovanus</name>
    <dbReference type="NCBI Taxonomy" id="278681"/>
    <lineage>
        <taxon>Eukaryota</taxon>
        <taxon>Fungi</taxon>
        <taxon>Fungi incertae sedis</taxon>
        <taxon>Olpidiomycota</taxon>
        <taxon>Olpidiomycotina</taxon>
        <taxon>Olpidiomycetes</taxon>
        <taxon>Olpidiales</taxon>
        <taxon>Olpidiaceae</taxon>
        <taxon>Olpidium</taxon>
    </lineage>
</organism>
<comment type="caution">
    <text evidence="2">The sequence shown here is derived from an EMBL/GenBank/DDBJ whole genome shotgun (WGS) entry which is preliminary data.</text>
</comment>
<feature type="region of interest" description="Disordered" evidence="1">
    <location>
        <begin position="276"/>
        <end position="301"/>
    </location>
</feature>
<feature type="region of interest" description="Disordered" evidence="1">
    <location>
        <begin position="1"/>
        <end position="106"/>
    </location>
</feature>
<protein>
    <recommendedName>
        <fullName evidence="4">MIT domain-containing protein</fullName>
    </recommendedName>
</protein>
<dbReference type="EMBL" id="JAEFCI010005298">
    <property type="protein sequence ID" value="KAG5460388.1"/>
    <property type="molecule type" value="Genomic_DNA"/>
</dbReference>
<evidence type="ECO:0000313" key="3">
    <source>
        <dbReference type="Proteomes" id="UP000673691"/>
    </source>
</evidence>